<dbReference type="InterPro" id="IPR016166">
    <property type="entry name" value="FAD-bd_PCMH"/>
</dbReference>
<dbReference type="InterPro" id="IPR006094">
    <property type="entry name" value="Oxid_FAD_bind_N"/>
</dbReference>
<dbReference type="SUPFAM" id="SSF56176">
    <property type="entry name" value="FAD-binding/transporter-associated domain-like"/>
    <property type="match status" value="1"/>
</dbReference>
<dbReference type="Pfam" id="PF02913">
    <property type="entry name" value="FAD-oxidase_C"/>
    <property type="match status" value="1"/>
</dbReference>
<dbReference type="PANTHER" id="PTHR42934">
    <property type="entry name" value="GLYCOLATE OXIDASE SUBUNIT GLCD"/>
    <property type="match status" value="1"/>
</dbReference>
<dbReference type="InterPro" id="IPR036318">
    <property type="entry name" value="FAD-bd_PCMH-like_sf"/>
</dbReference>
<dbReference type="PROSITE" id="PS51387">
    <property type="entry name" value="FAD_PCMH"/>
    <property type="match status" value="1"/>
</dbReference>
<dbReference type="EMBL" id="BAAAOP010000012">
    <property type="protein sequence ID" value="GAA2190132.1"/>
    <property type="molecule type" value="Genomic_DNA"/>
</dbReference>
<evidence type="ECO:0000259" key="5">
    <source>
        <dbReference type="PROSITE" id="PS51387"/>
    </source>
</evidence>
<comment type="caution">
    <text evidence="6">The sequence shown here is derived from an EMBL/GenBank/DDBJ whole genome shotgun (WGS) entry which is preliminary data.</text>
</comment>
<organism evidence="6 7">
    <name type="scientific">Leucobacter alluvii</name>
    <dbReference type="NCBI Taxonomy" id="340321"/>
    <lineage>
        <taxon>Bacteria</taxon>
        <taxon>Bacillati</taxon>
        <taxon>Actinomycetota</taxon>
        <taxon>Actinomycetes</taxon>
        <taxon>Micrococcales</taxon>
        <taxon>Microbacteriaceae</taxon>
        <taxon>Leucobacter</taxon>
    </lineage>
</organism>
<reference evidence="7" key="1">
    <citation type="journal article" date="2019" name="Int. J. Syst. Evol. Microbiol.">
        <title>The Global Catalogue of Microorganisms (GCM) 10K type strain sequencing project: providing services to taxonomists for standard genome sequencing and annotation.</title>
        <authorList>
            <consortium name="The Broad Institute Genomics Platform"/>
            <consortium name="The Broad Institute Genome Sequencing Center for Infectious Disease"/>
            <person name="Wu L."/>
            <person name="Ma J."/>
        </authorList>
    </citation>
    <scope>NUCLEOTIDE SEQUENCE [LARGE SCALE GENOMIC DNA]</scope>
    <source>
        <strain evidence="7">JCM 14919</strain>
    </source>
</reference>
<keyword evidence="7" id="KW-1185">Reference proteome</keyword>
<evidence type="ECO:0000313" key="6">
    <source>
        <dbReference type="EMBL" id="GAA2190132.1"/>
    </source>
</evidence>
<dbReference type="SUPFAM" id="SSF55103">
    <property type="entry name" value="FAD-linked oxidases, C-terminal domain"/>
    <property type="match status" value="1"/>
</dbReference>
<sequence length="484" mass="49522">MHATAAAHAVLARLLDAITSHAPELGSRARIAARIEELGDESPITSAPASLVVEARCAAEVQTAVALAARHGLPVVPRGGRTGLVGGAVPVVPSLVIDVSGIRSIHELDIAGRYAHLGPGLTVAEVGEMLAPHGMFYPPDPASVSRATLGGTVATNAGGLRCVKYGVTERWIRSLDVVLADGRLVTVGHRVIKDVTGLDLTHLMIGSEGTLGVIVGVGITFCPIPVESRLALAALGSANEAIALAGRVLDTLTPSMCELLDAGALLARDTGPLSPLLGPVSEWGADPTLLMIEVDGSAVETEHAALLDLLAAAGARTHTVSPDDLDGVLSVRRGGSAVRSAGTPPTAEALVSASGARPVLPQDVSVPLPRLAEAVAGIRSIASGFERTGSRIAAHLGDGNLHVLLVDEVGDADHDEARERLQTAMAAIVDTVLSLGGTVSGEHGIGSLKRAYAALDLGEDVMEMHRSIKLALDPHSLMNPGTAF</sequence>
<evidence type="ECO:0000256" key="3">
    <source>
        <dbReference type="ARBA" id="ARBA00022827"/>
    </source>
</evidence>
<name>A0ABP5N024_9MICO</name>
<dbReference type="InterPro" id="IPR004113">
    <property type="entry name" value="FAD-bd_oxidored_4_C"/>
</dbReference>
<dbReference type="Gene3D" id="3.30.70.2740">
    <property type="match status" value="1"/>
</dbReference>
<evidence type="ECO:0000256" key="2">
    <source>
        <dbReference type="ARBA" id="ARBA00022630"/>
    </source>
</evidence>
<evidence type="ECO:0000256" key="4">
    <source>
        <dbReference type="ARBA" id="ARBA00023002"/>
    </source>
</evidence>
<dbReference type="PANTHER" id="PTHR42934:SF2">
    <property type="entry name" value="GLYCOLATE OXIDASE SUBUNIT GLCD"/>
    <property type="match status" value="1"/>
</dbReference>
<evidence type="ECO:0000313" key="7">
    <source>
        <dbReference type="Proteomes" id="UP001501084"/>
    </source>
</evidence>
<dbReference type="Gene3D" id="1.10.45.10">
    <property type="entry name" value="Vanillyl-alcohol Oxidase, Chain A, domain 4"/>
    <property type="match status" value="1"/>
</dbReference>
<proteinExistence type="predicted"/>
<protein>
    <submittedName>
        <fullName evidence="6">FAD-linked oxidase C-terminal domain-containing protein</fullName>
    </submittedName>
</protein>
<dbReference type="RefSeq" id="WP_346058564.1">
    <property type="nucleotide sequence ID" value="NZ_BAAAOP010000012.1"/>
</dbReference>
<evidence type="ECO:0000256" key="1">
    <source>
        <dbReference type="ARBA" id="ARBA00001974"/>
    </source>
</evidence>
<dbReference type="Gene3D" id="3.30.465.10">
    <property type="match status" value="1"/>
</dbReference>
<gene>
    <name evidence="6" type="ORF">GCM10009786_26200</name>
</gene>
<dbReference type="InterPro" id="IPR016171">
    <property type="entry name" value="Vanillyl_alc_oxidase_C-sub2"/>
</dbReference>
<dbReference type="InterPro" id="IPR016169">
    <property type="entry name" value="FAD-bd_PCMH_sub2"/>
</dbReference>
<accession>A0ABP5N024</accession>
<dbReference type="InterPro" id="IPR051914">
    <property type="entry name" value="FAD-linked_OxidoTrans_Type4"/>
</dbReference>
<comment type="cofactor">
    <cofactor evidence="1">
        <name>FAD</name>
        <dbReference type="ChEBI" id="CHEBI:57692"/>
    </cofactor>
</comment>
<dbReference type="InterPro" id="IPR016164">
    <property type="entry name" value="FAD-linked_Oxase-like_C"/>
</dbReference>
<keyword evidence="4" id="KW-0560">Oxidoreductase</keyword>
<feature type="domain" description="FAD-binding PCMH-type" evidence="5">
    <location>
        <begin position="44"/>
        <end position="224"/>
    </location>
</feature>
<keyword evidence="3" id="KW-0274">FAD</keyword>
<keyword evidence="2" id="KW-0285">Flavoprotein</keyword>
<dbReference type="Proteomes" id="UP001501084">
    <property type="component" value="Unassembled WGS sequence"/>
</dbReference>
<dbReference type="Pfam" id="PF01565">
    <property type="entry name" value="FAD_binding_4"/>
    <property type="match status" value="1"/>
</dbReference>